<dbReference type="FunFam" id="3.40.50.200:FF:000006">
    <property type="entry name" value="Subtilisin-like protease SBT1.5"/>
    <property type="match status" value="1"/>
</dbReference>
<evidence type="ECO:0000259" key="10">
    <source>
        <dbReference type="Pfam" id="PF05922"/>
    </source>
</evidence>
<keyword evidence="2 7" id="KW-0645">Protease</keyword>
<evidence type="ECO:0000256" key="4">
    <source>
        <dbReference type="ARBA" id="ARBA00022801"/>
    </source>
</evidence>
<dbReference type="Gene3D" id="3.50.30.30">
    <property type="match status" value="1"/>
</dbReference>
<dbReference type="InterPro" id="IPR037045">
    <property type="entry name" value="S8pro/Inhibitor_I9_sf"/>
</dbReference>
<name>A0A9R0WP82_TRITD</name>
<feature type="region of interest" description="Disordered" evidence="8">
    <location>
        <begin position="1"/>
        <end position="24"/>
    </location>
</feature>
<dbReference type="CDD" id="cd02120">
    <property type="entry name" value="PA_subtilisin_like"/>
    <property type="match status" value="1"/>
</dbReference>
<protein>
    <recommendedName>
        <fullName evidence="14">Subtilisin-like protease</fullName>
    </recommendedName>
</protein>
<dbReference type="Gramene" id="TRITD5Av1G139140.1">
    <property type="protein sequence ID" value="TRITD5Av1G139140.1"/>
    <property type="gene ID" value="TRITD5Av1G139140"/>
</dbReference>
<sequence>MHVLSGSVTQSCSSSIKPTTRTATTTSLAHNSTMASMIPILLRCSLLLLLLVQSTHSSVTLTQKPKNAMAEEHKQPHPSTSDTYVVLTNHLAKPSKFDTHERWYASMAGENSNHIRHTYGTVMHGFAARLTDGEAQRMATVPGVSLVYKDRVYHTQTTRSPWFMGLHDDFGAWPDAEFGDGVIIGFVDTGIWPERASFNDAGLGPVRSTWRGKCVDAPGFSASLCNNKLVGAKSFLTVELEGGGLLTDPSPRDIAGHGTHVASTAAGSEVPSADLFQFAGGRASGVAPMARIAMYRACNAGCFASDVIAAIDAAVTDGVDLLSISIAYPAEPFYDDLLSVATFGAERRGVFVVLAGGNKGPTASTISNVAPWMTTVGAATTDRVFPATLTLGNGVVLTGQSLYDTPFSQSQGAGMVPLVRTSCGEYDLTPDKVMGKVVVCSREAGASAGLEVERAGGAGIVSVQSTERFWDTVMAEPFPLPGLLLSSAGGKKLADYMSSVAYPVASFNFTCDTVTGENRAPMVAGFSSRGPNPIVPEILKPDVIAPGVNILAAWSGAAPPSDSDMDPRRVEYNIISGTSMACPHVAGVAALIKKRHGDWTPAMIRSALMTTAGPLDKNGRDIVDGGSAVGAAATPMEAGAGLVLPRLTMDPGLVYDAGTQDYVDFLCTLNYTAEQMRRFVPGLSKCARTIPGGVANLNYPSFVVVFDGRTRARTLTRTVTKVSAQPERYNVTVAAPDGVKVTVTPASLEFKRVNEKRSYTVRFSSEAGAKARPTGTWEFGHIAWENRKHRVRSPVAFNWDD</sequence>
<dbReference type="AlphaFoldDB" id="A0A9R0WP82"/>
<dbReference type="Pfam" id="PF17766">
    <property type="entry name" value="fn3_6"/>
    <property type="match status" value="1"/>
</dbReference>
<dbReference type="InterPro" id="IPR041469">
    <property type="entry name" value="Subtilisin-like_FN3"/>
</dbReference>
<feature type="active site" description="Charge relay system" evidence="6 7">
    <location>
        <position position="257"/>
    </location>
</feature>
<dbReference type="GO" id="GO:0006508">
    <property type="term" value="P:proteolysis"/>
    <property type="evidence" value="ECO:0007669"/>
    <property type="project" value="UniProtKB-KW"/>
</dbReference>
<feature type="domain" description="Subtilisin-like protease fibronectin type-III" evidence="11">
    <location>
        <begin position="696"/>
        <end position="796"/>
    </location>
</feature>
<dbReference type="PROSITE" id="PS51892">
    <property type="entry name" value="SUBTILASE"/>
    <property type="match status" value="1"/>
</dbReference>
<evidence type="ECO:0000256" key="8">
    <source>
        <dbReference type="SAM" id="MobiDB-lite"/>
    </source>
</evidence>
<keyword evidence="3" id="KW-0732">Signal</keyword>
<reference evidence="12 13" key="1">
    <citation type="submission" date="2017-09" db="EMBL/GenBank/DDBJ databases">
        <authorList>
            <consortium name="International Durum Wheat Genome Sequencing Consortium (IDWGSC)"/>
            <person name="Milanesi L."/>
        </authorList>
    </citation>
    <scope>NUCLEOTIDE SEQUENCE [LARGE SCALE GENOMIC DNA]</scope>
    <source>
        <strain evidence="13">cv. Svevo</strain>
    </source>
</reference>
<dbReference type="Gene3D" id="2.60.40.2310">
    <property type="match status" value="1"/>
</dbReference>
<dbReference type="OMA" id="YPVASFR"/>
<dbReference type="EMBL" id="LT934119">
    <property type="protein sequence ID" value="VAI17750.1"/>
    <property type="molecule type" value="Genomic_DNA"/>
</dbReference>
<dbReference type="InterPro" id="IPR023828">
    <property type="entry name" value="Peptidase_S8_Ser-AS"/>
</dbReference>
<dbReference type="Proteomes" id="UP000324705">
    <property type="component" value="Chromosome 5A"/>
</dbReference>
<feature type="domain" description="Inhibitor I9" evidence="10">
    <location>
        <begin position="84"/>
        <end position="156"/>
    </location>
</feature>
<evidence type="ECO:0000256" key="2">
    <source>
        <dbReference type="ARBA" id="ARBA00022670"/>
    </source>
</evidence>
<dbReference type="GO" id="GO:0004252">
    <property type="term" value="F:serine-type endopeptidase activity"/>
    <property type="evidence" value="ECO:0007669"/>
    <property type="project" value="UniProtKB-UniRule"/>
</dbReference>
<dbReference type="Pfam" id="PF05922">
    <property type="entry name" value="Inhibitor_I9"/>
    <property type="match status" value="1"/>
</dbReference>
<feature type="active site" description="Charge relay system" evidence="6 7">
    <location>
        <position position="188"/>
    </location>
</feature>
<evidence type="ECO:0000256" key="6">
    <source>
        <dbReference type="PIRSR" id="PIRSR615500-1"/>
    </source>
</evidence>
<dbReference type="InterPro" id="IPR036852">
    <property type="entry name" value="Peptidase_S8/S53_dom_sf"/>
</dbReference>
<dbReference type="PRINTS" id="PR00723">
    <property type="entry name" value="SUBTILISIN"/>
</dbReference>
<dbReference type="InterPro" id="IPR034197">
    <property type="entry name" value="Peptidases_S8_3"/>
</dbReference>
<gene>
    <name evidence="12" type="ORF">TRITD_5Av1G139140</name>
</gene>
<proteinExistence type="inferred from homology"/>
<feature type="compositionally biased region" description="Polar residues" evidence="8">
    <location>
        <begin position="1"/>
        <end position="18"/>
    </location>
</feature>
<dbReference type="InterPro" id="IPR022398">
    <property type="entry name" value="Peptidase_S8_His-AS"/>
</dbReference>
<evidence type="ECO:0000313" key="13">
    <source>
        <dbReference type="Proteomes" id="UP000324705"/>
    </source>
</evidence>
<dbReference type="InterPro" id="IPR045051">
    <property type="entry name" value="SBT"/>
</dbReference>
<dbReference type="Gene3D" id="3.40.50.200">
    <property type="entry name" value="Peptidase S8/S53 domain"/>
    <property type="match status" value="1"/>
</dbReference>
<dbReference type="PROSITE" id="PS00137">
    <property type="entry name" value="SUBTILASE_HIS"/>
    <property type="match status" value="1"/>
</dbReference>
<keyword evidence="4 7" id="KW-0378">Hydrolase</keyword>
<dbReference type="SUPFAM" id="SSF54897">
    <property type="entry name" value="Protease propeptides/inhibitors"/>
    <property type="match status" value="1"/>
</dbReference>
<dbReference type="Gene3D" id="3.30.70.80">
    <property type="entry name" value="Peptidase S8 propeptide/proteinase inhibitor I9"/>
    <property type="match status" value="1"/>
</dbReference>
<dbReference type="Pfam" id="PF00082">
    <property type="entry name" value="Peptidase_S8"/>
    <property type="match status" value="1"/>
</dbReference>
<evidence type="ECO:0000259" key="9">
    <source>
        <dbReference type="Pfam" id="PF00082"/>
    </source>
</evidence>
<feature type="domain" description="Peptidase S8/S53" evidence="9">
    <location>
        <begin position="179"/>
        <end position="619"/>
    </location>
</feature>
<dbReference type="InterPro" id="IPR010259">
    <property type="entry name" value="S8pro/Inhibitor_I9"/>
</dbReference>
<comment type="similarity">
    <text evidence="1 7">Belongs to the peptidase S8 family.</text>
</comment>
<dbReference type="SUPFAM" id="SSF52743">
    <property type="entry name" value="Subtilisin-like"/>
    <property type="match status" value="1"/>
</dbReference>
<keyword evidence="13" id="KW-1185">Reference proteome</keyword>
<evidence type="ECO:0000256" key="3">
    <source>
        <dbReference type="ARBA" id="ARBA00022729"/>
    </source>
</evidence>
<organism evidence="12 13">
    <name type="scientific">Triticum turgidum subsp. durum</name>
    <name type="common">Durum wheat</name>
    <name type="synonym">Triticum durum</name>
    <dbReference type="NCBI Taxonomy" id="4567"/>
    <lineage>
        <taxon>Eukaryota</taxon>
        <taxon>Viridiplantae</taxon>
        <taxon>Streptophyta</taxon>
        <taxon>Embryophyta</taxon>
        <taxon>Tracheophyta</taxon>
        <taxon>Spermatophyta</taxon>
        <taxon>Magnoliopsida</taxon>
        <taxon>Liliopsida</taxon>
        <taxon>Poales</taxon>
        <taxon>Poaceae</taxon>
        <taxon>BOP clade</taxon>
        <taxon>Pooideae</taxon>
        <taxon>Triticodae</taxon>
        <taxon>Triticeae</taxon>
        <taxon>Triticinae</taxon>
        <taxon>Triticum</taxon>
    </lineage>
</organism>
<dbReference type="PANTHER" id="PTHR10795">
    <property type="entry name" value="PROPROTEIN CONVERTASE SUBTILISIN/KEXIN"/>
    <property type="match status" value="1"/>
</dbReference>
<dbReference type="PROSITE" id="PS00138">
    <property type="entry name" value="SUBTILASE_SER"/>
    <property type="match status" value="1"/>
</dbReference>
<dbReference type="CDD" id="cd04852">
    <property type="entry name" value="Peptidases_S8_3"/>
    <property type="match status" value="1"/>
</dbReference>
<feature type="active site" description="Charge relay system" evidence="6 7">
    <location>
        <position position="579"/>
    </location>
</feature>
<dbReference type="InterPro" id="IPR015500">
    <property type="entry name" value="Peptidase_S8_subtilisin-rel"/>
</dbReference>
<accession>A0A9R0WP82</accession>
<evidence type="ECO:0000256" key="7">
    <source>
        <dbReference type="PROSITE-ProRule" id="PRU01240"/>
    </source>
</evidence>
<dbReference type="InterPro" id="IPR000209">
    <property type="entry name" value="Peptidase_S8/S53_dom"/>
</dbReference>
<evidence type="ECO:0000313" key="12">
    <source>
        <dbReference type="EMBL" id="VAI17750.1"/>
    </source>
</evidence>
<evidence type="ECO:0000256" key="1">
    <source>
        <dbReference type="ARBA" id="ARBA00011073"/>
    </source>
</evidence>
<evidence type="ECO:0008006" key="14">
    <source>
        <dbReference type="Google" id="ProtNLM"/>
    </source>
</evidence>
<evidence type="ECO:0000259" key="11">
    <source>
        <dbReference type="Pfam" id="PF17766"/>
    </source>
</evidence>
<evidence type="ECO:0000256" key="5">
    <source>
        <dbReference type="ARBA" id="ARBA00022825"/>
    </source>
</evidence>
<keyword evidence="5 7" id="KW-0720">Serine protease</keyword>